<reference evidence="2 3" key="1">
    <citation type="journal article" date="2015" name="Genome Announc.">
        <title>Expanding the biotechnology potential of lactobacilli through comparative genomics of 213 strains and associated genera.</title>
        <authorList>
            <person name="Sun Z."/>
            <person name="Harris H.M."/>
            <person name="McCann A."/>
            <person name="Guo C."/>
            <person name="Argimon S."/>
            <person name="Zhang W."/>
            <person name="Yang X."/>
            <person name="Jeffery I.B."/>
            <person name="Cooney J.C."/>
            <person name="Kagawa T.F."/>
            <person name="Liu W."/>
            <person name="Song Y."/>
            <person name="Salvetti E."/>
            <person name="Wrobel A."/>
            <person name="Rasinkangas P."/>
            <person name="Parkhill J."/>
            <person name="Rea M.C."/>
            <person name="O'Sullivan O."/>
            <person name="Ritari J."/>
            <person name="Douillard F.P."/>
            <person name="Paul Ross R."/>
            <person name="Yang R."/>
            <person name="Briner A.E."/>
            <person name="Felis G.E."/>
            <person name="de Vos W.M."/>
            <person name="Barrangou R."/>
            <person name="Klaenhammer T.R."/>
            <person name="Caufield P.W."/>
            <person name="Cui Y."/>
            <person name="Zhang H."/>
            <person name="O'Toole P.W."/>
        </authorList>
    </citation>
    <scope>NUCLEOTIDE SEQUENCE [LARGE SCALE GENOMIC DNA]</scope>
    <source>
        <strain evidence="2 3">DSM 13343</strain>
    </source>
</reference>
<keyword evidence="3" id="KW-1185">Reference proteome</keyword>
<evidence type="ECO:0000313" key="3">
    <source>
        <dbReference type="Proteomes" id="UP000051790"/>
    </source>
</evidence>
<gene>
    <name evidence="2" type="ORF">FD01_GL001812</name>
</gene>
<sequence length="55" mass="6423">MVFGEKMMNKKPAFLVKIDKLSIVCRLLQAKDHHVQRSCVPHLSHRQQNKKPSQL</sequence>
<dbReference type="PATRIC" id="fig|1423769.4.peg.1940"/>
<evidence type="ECO:0000313" key="2">
    <source>
        <dbReference type="EMBL" id="KRL42896.1"/>
    </source>
</evidence>
<dbReference type="AlphaFoldDB" id="A0A0R1QDS1"/>
<comment type="caution">
    <text evidence="2">The sequence shown here is derived from an EMBL/GenBank/DDBJ whole genome shotgun (WGS) entry which is preliminary data.</text>
</comment>
<feature type="region of interest" description="Disordered" evidence="1">
    <location>
        <begin position="36"/>
        <end position="55"/>
    </location>
</feature>
<protein>
    <submittedName>
        <fullName evidence="2">Uncharacterized protein</fullName>
    </submittedName>
</protein>
<proteinExistence type="predicted"/>
<name>A0A0R1QDS1_9LACO</name>
<accession>A0A0R1QDS1</accession>
<dbReference type="EMBL" id="AZEU01000216">
    <property type="protein sequence ID" value="KRL42896.1"/>
    <property type="molecule type" value="Genomic_DNA"/>
</dbReference>
<organism evidence="2 3">
    <name type="scientific">Lacticaseibacillus manihotivorans DSM 13343 = JCM 12514</name>
    <dbReference type="NCBI Taxonomy" id="1423769"/>
    <lineage>
        <taxon>Bacteria</taxon>
        <taxon>Bacillati</taxon>
        <taxon>Bacillota</taxon>
        <taxon>Bacilli</taxon>
        <taxon>Lactobacillales</taxon>
        <taxon>Lactobacillaceae</taxon>
        <taxon>Lacticaseibacillus</taxon>
    </lineage>
</organism>
<dbReference type="Proteomes" id="UP000051790">
    <property type="component" value="Unassembled WGS sequence"/>
</dbReference>
<evidence type="ECO:0000256" key="1">
    <source>
        <dbReference type="SAM" id="MobiDB-lite"/>
    </source>
</evidence>